<organism evidence="1">
    <name type="scientific">Arundo donax</name>
    <name type="common">Giant reed</name>
    <name type="synonym">Donax arundinaceus</name>
    <dbReference type="NCBI Taxonomy" id="35708"/>
    <lineage>
        <taxon>Eukaryota</taxon>
        <taxon>Viridiplantae</taxon>
        <taxon>Streptophyta</taxon>
        <taxon>Embryophyta</taxon>
        <taxon>Tracheophyta</taxon>
        <taxon>Spermatophyta</taxon>
        <taxon>Magnoliopsida</taxon>
        <taxon>Liliopsida</taxon>
        <taxon>Poales</taxon>
        <taxon>Poaceae</taxon>
        <taxon>PACMAD clade</taxon>
        <taxon>Arundinoideae</taxon>
        <taxon>Arundineae</taxon>
        <taxon>Arundo</taxon>
    </lineage>
</organism>
<reference evidence="1" key="2">
    <citation type="journal article" date="2015" name="Data Brief">
        <title>Shoot transcriptome of the giant reed, Arundo donax.</title>
        <authorList>
            <person name="Barrero R.A."/>
            <person name="Guerrero F.D."/>
            <person name="Moolhuijzen P."/>
            <person name="Goolsby J.A."/>
            <person name="Tidwell J."/>
            <person name="Bellgard S.E."/>
            <person name="Bellgard M.I."/>
        </authorList>
    </citation>
    <scope>NUCLEOTIDE SEQUENCE</scope>
    <source>
        <tissue evidence="1">Shoot tissue taken approximately 20 cm above the soil surface</tissue>
    </source>
</reference>
<name>A0A0A9GZI6_ARUDO</name>
<dbReference type="EMBL" id="GBRH01171893">
    <property type="protein sequence ID" value="JAE26003.1"/>
    <property type="molecule type" value="Transcribed_RNA"/>
</dbReference>
<sequence length="47" mass="5220">MKFTLSYTLAIHLLQFPSRVKSDGGNLFPNPSAMVPQLVSDVLQCRV</sequence>
<accession>A0A0A9GZI6</accession>
<evidence type="ECO:0000313" key="1">
    <source>
        <dbReference type="EMBL" id="JAE26003.1"/>
    </source>
</evidence>
<protein>
    <submittedName>
        <fullName evidence="1">Uncharacterized protein</fullName>
    </submittedName>
</protein>
<reference evidence="1" key="1">
    <citation type="submission" date="2014-09" db="EMBL/GenBank/DDBJ databases">
        <authorList>
            <person name="Magalhaes I.L.F."/>
            <person name="Oliveira U."/>
            <person name="Santos F.R."/>
            <person name="Vidigal T.H.D.A."/>
            <person name="Brescovit A.D."/>
            <person name="Santos A.J."/>
        </authorList>
    </citation>
    <scope>NUCLEOTIDE SEQUENCE</scope>
    <source>
        <tissue evidence="1">Shoot tissue taken approximately 20 cm above the soil surface</tissue>
    </source>
</reference>
<dbReference type="AlphaFoldDB" id="A0A0A9GZI6"/>
<proteinExistence type="predicted"/>